<reference evidence="1 2" key="1">
    <citation type="journal article" date="2017" name="Curr. Biol.">
        <title>The Evolution of Venom by Co-option of Single-Copy Genes.</title>
        <authorList>
            <person name="Martinson E.O."/>
            <person name="Mrinalini"/>
            <person name="Kelkar Y.D."/>
            <person name="Chang C.H."/>
            <person name="Werren J.H."/>
        </authorList>
    </citation>
    <scope>NUCLEOTIDE SEQUENCE [LARGE SCALE GENOMIC DNA]</scope>
    <source>
        <strain evidence="1 2">Alberta</strain>
        <tissue evidence="1">Whole body</tissue>
    </source>
</reference>
<protein>
    <recommendedName>
        <fullName evidence="3">Helitron helicase-like domain-containing protein</fullName>
    </recommendedName>
</protein>
<dbReference type="AlphaFoldDB" id="A0A232FLW2"/>
<name>A0A232FLW2_9HYME</name>
<dbReference type="STRING" id="543379.A0A232FLW2"/>
<gene>
    <name evidence="1" type="ORF">TSAR_005094</name>
</gene>
<organism evidence="1 2">
    <name type="scientific">Trichomalopsis sarcophagae</name>
    <dbReference type="NCBI Taxonomy" id="543379"/>
    <lineage>
        <taxon>Eukaryota</taxon>
        <taxon>Metazoa</taxon>
        <taxon>Ecdysozoa</taxon>
        <taxon>Arthropoda</taxon>
        <taxon>Hexapoda</taxon>
        <taxon>Insecta</taxon>
        <taxon>Pterygota</taxon>
        <taxon>Neoptera</taxon>
        <taxon>Endopterygota</taxon>
        <taxon>Hymenoptera</taxon>
        <taxon>Apocrita</taxon>
        <taxon>Proctotrupomorpha</taxon>
        <taxon>Chalcidoidea</taxon>
        <taxon>Pteromalidae</taxon>
        <taxon>Pteromalinae</taxon>
        <taxon>Trichomalopsis</taxon>
    </lineage>
</organism>
<evidence type="ECO:0000313" key="1">
    <source>
        <dbReference type="EMBL" id="OXU31573.1"/>
    </source>
</evidence>
<proteinExistence type="predicted"/>
<comment type="caution">
    <text evidence="1">The sequence shown here is derived from an EMBL/GenBank/DDBJ whole genome shotgun (WGS) entry which is preliminary data.</text>
</comment>
<evidence type="ECO:0000313" key="2">
    <source>
        <dbReference type="Proteomes" id="UP000215335"/>
    </source>
</evidence>
<dbReference type="Proteomes" id="UP000215335">
    <property type="component" value="Unassembled WGS sequence"/>
</dbReference>
<accession>A0A232FLW2</accession>
<keyword evidence="2" id="KW-1185">Reference proteome</keyword>
<sequence>MDYACPYRNAFYWSVEFSKKSCYHNGKVKLPPLSEYDDRLKELQFNNRRFGVLIRECAALIVSKDGDIPTNNDLCVYPKDLPKGVTRDSVVNNLSYHLDPRIFPIIFPSGDLGWNPTFKQNENRFERLTPFQYYSYRLAYRPRSKFSATWYCGMLT</sequence>
<evidence type="ECO:0008006" key="3">
    <source>
        <dbReference type="Google" id="ProtNLM"/>
    </source>
</evidence>
<dbReference type="EMBL" id="NNAY01000047">
    <property type="protein sequence ID" value="OXU31573.1"/>
    <property type="molecule type" value="Genomic_DNA"/>
</dbReference>